<accession>A0AAD5JX56</accession>
<sequence length="135" mass="15825">MCESKMLTAIITITNTTTTSGVIYYLFLCPIDPTRHFYFHMSHATMPFRGKLSGEERRQRMLEEREIEQDRRNVIIQEILTIIEDLNFNELRQLLYHLHHIQRETTGSSGISSICNYISTNDDYHNSTRHSRGSS</sequence>
<evidence type="ECO:0000256" key="1">
    <source>
        <dbReference type="SAM" id="Phobius"/>
    </source>
</evidence>
<organism evidence="2 3">
    <name type="scientific">Phascolomyces articulosus</name>
    <dbReference type="NCBI Taxonomy" id="60185"/>
    <lineage>
        <taxon>Eukaryota</taxon>
        <taxon>Fungi</taxon>
        <taxon>Fungi incertae sedis</taxon>
        <taxon>Mucoromycota</taxon>
        <taxon>Mucoromycotina</taxon>
        <taxon>Mucoromycetes</taxon>
        <taxon>Mucorales</taxon>
        <taxon>Lichtheimiaceae</taxon>
        <taxon>Phascolomyces</taxon>
    </lineage>
</organism>
<protein>
    <submittedName>
        <fullName evidence="2">Uncharacterized protein</fullName>
    </submittedName>
</protein>
<dbReference type="Proteomes" id="UP001209540">
    <property type="component" value="Unassembled WGS sequence"/>
</dbReference>
<feature type="transmembrane region" description="Helical" evidence="1">
    <location>
        <begin position="7"/>
        <end position="27"/>
    </location>
</feature>
<keyword evidence="3" id="KW-1185">Reference proteome</keyword>
<keyword evidence="1" id="KW-1133">Transmembrane helix</keyword>
<proteinExistence type="predicted"/>
<gene>
    <name evidence="2" type="ORF">BDA99DRAFT_573425</name>
</gene>
<reference evidence="2" key="1">
    <citation type="journal article" date="2022" name="IScience">
        <title>Evolution of zygomycete secretomes and the origins of terrestrial fungal ecologies.</title>
        <authorList>
            <person name="Chang Y."/>
            <person name="Wang Y."/>
            <person name="Mondo S."/>
            <person name="Ahrendt S."/>
            <person name="Andreopoulos W."/>
            <person name="Barry K."/>
            <person name="Beard J."/>
            <person name="Benny G.L."/>
            <person name="Blankenship S."/>
            <person name="Bonito G."/>
            <person name="Cuomo C."/>
            <person name="Desiro A."/>
            <person name="Gervers K.A."/>
            <person name="Hundley H."/>
            <person name="Kuo A."/>
            <person name="LaButti K."/>
            <person name="Lang B.F."/>
            <person name="Lipzen A."/>
            <person name="O'Donnell K."/>
            <person name="Pangilinan J."/>
            <person name="Reynolds N."/>
            <person name="Sandor L."/>
            <person name="Smith M.E."/>
            <person name="Tsang A."/>
            <person name="Grigoriev I.V."/>
            <person name="Stajich J.E."/>
            <person name="Spatafora J.W."/>
        </authorList>
    </citation>
    <scope>NUCLEOTIDE SEQUENCE</scope>
    <source>
        <strain evidence="2">RSA 2281</strain>
    </source>
</reference>
<comment type="caution">
    <text evidence="2">The sequence shown here is derived from an EMBL/GenBank/DDBJ whole genome shotgun (WGS) entry which is preliminary data.</text>
</comment>
<keyword evidence="1" id="KW-0812">Transmembrane</keyword>
<keyword evidence="1" id="KW-0472">Membrane</keyword>
<name>A0AAD5JX56_9FUNG</name>
<dbReference type="AlphaFoldDB" id="A0AAD5JX56"/>
<evidence type="ECO:0000313" key="2">
    <source>
        <dbReference type="EMBL" id="KAI9258184.1"/>
    </source>
</evidence>
<reference evidence="2" key="2">
    <citation type="submission" date="2023-02" db="EMBL/GenBank/DDBJ databases">
        <authorList>
            <consortium name="DOE Joint Genome Institute"/>
            <person name="Mondo S.J."/>
            <person name="Chang Y."/>
            <person name="Wang Y."/>
            <person name="Ahrendt S."/>
            <person name="Andreopoulos W."/>
            <person name="Barry K."/>
            <person name="Beard J."/>
            <person name="Benny G.L."/>
            <person name="Blankenship S."/>
            <person name="Bonito G."/>
            <person name="Cuomo C."/>
            <person name="Desiro A."/>
            <person name="Gervers K.A."/>
            <person name="Hundley H."/>
            <person name="Kuo A."/>
            <person name="LaButti K."/>
            <person name="Lang B.F."/>
            <person name="Lipzen A."/>
            <person name="O'Donnell K."/>
            <person name="Pangilinan J."/>
            <person name="Reynolds N."/>
            <person name="Sandor L."/>
            <person name="Smith M.W."/>
            <person name="Tsang A."/>
            <person name="Grigoriev I.V."/>
            <person name="Stajich J.E."/>
            <person name="Spatafora J.W."/>
        </authorList>
    </citation>
    <scope>NUCLEOTIDE SEQUENCE</scope>
    <source>
        <strain evidence="2">RSA 2281</strain>
    </source>
</reference>
<evidence type="ECO:0000313" key="3">
    <source>
        <dbReference type="Proteomes" id="UP001209540"/>
    </source>
</evidence>
<dbReference type="EMBL" id="JAIXMP010000019">
    <property type="protein sequence ID" value="KAI9258184.1"/>
    <property type="molecule type" value="Genomic_DNA"/>
</dbReference>